<dbReference type="GO" id="GO:0016740">
    <property type="term" value="F:transferase activity"/>
    <property type="evidence" value="ECO:0007669"/>
    <property type="project" value="UniProtKB-KW"/>
</dbReference>
<feature type="region of interest" description="Disordered" evidence="1">
    <location>
        <begin position="201"/>
        <end position="220"/>
    </location>
</feature>
<protein>
    <submittedName>
        <fullName evidence="2">Serine O-acetyltransferase</fullName>
    </submittedName>
</protein>
<proteinExistence type="predicted"/>
<sequence length="220" mass="24407">MTPRITMSLTEAQLAEHVARQLNNLVPDPRPVTPDDLRPALPEALARLEHCFGHVDNKYFFDGSSAVFSHLHGDQWAMWLYLLSNTLFRQGAGADLCSKLFLLNKALHGCDIFYEVALPSVFLLVHPLGTVLGRGEYSDFFVSYQRVGVGSNHDVYPRFGSHVTLRPGASVLGKSSVGTHCQIAADTLVIDRDIADNTTIMGRPGSYRNRANPSPYPLWR</sequence>
<keyword evidence="2" id="KW-0808">Transferase</keyword>
<dbReference type="AlphaFoldDB" id="A0A1I1QHK7"/>
<dbReference type="InterPro" id="IPR011004">
    <property type="entry name" value="Trimer_LpxA-like_sf"/>
</dbReference>
<name>A0A1I1QHK7_9RHOB</name>
<dbReference type="OrthoDB" id="5323702at2"/>
<dbReference type="Proteomes" id="UP000231644">
    <property type="component" value="Unassembled WGS sequence"/>
</dbReference>
<evidence type="ECO:0000313" key="3">
    <source>
        <dbReference type="Proteomes" id="UP000231644"/>
    </source>
</evidence>
<evidence type="ECO:0000313" key="2">
    <source>
        <dbReference type="EMBL" id="SFD18723.1"/>
    </source>
</evidence>
<evidence type="ECO:0000256" key="1">
    <source>
        <dbReference type="SAM" id="MobiDB-lite"/>
    </source>
</evidence>
<gene>
    <name evidence="2" type="ORF">SAMN05421762_3540</name>
</gene>
<dbReference type="Gene3D" id="2.160.10.10">
    <property type="entry name" value="Hexapeptide repeat proteins"/>
    <property type="match status" value="1"/>
</dbReference>
<dbReference type="EMBL" id="FOLX01000003">
    <property type="protein sequence ID" value="SFD18723.1"/>
    <property type="molecule type" value="Genomic_DNA"/>
</dbReference>
<dbReference type="STRING" id="517719.SAMN05421762_3540"/>
<keyword evidence="3" id="KW-1185">Reference proteome</keyword>
<accession>A0A1I1QHK7</accession>
<reference evidence="2 3" key="1">
    <citation type="submission" date="2016-10" db="EMBL/GenBank/DDBJ databases">
        <authorList>
            <person name="de Groot N.N."/>
        </authorList>
    </citation>
    <scope>NUCLEOTIDE SEQUENCE [LARGE SCALE GENOMIC DNA]</scope>
    <source>
        <strain evidence="2 3">DSM 29619</strain>
    </source>
</reference>
<dbReference type="RefSeq" id="WP_093454885.1">
    <property type="nucleotide sequence ID" value="NZ_FNZG01000006.1"/>
</dbReference>
<dbReference type="SUPFAM" id="SSF51161">
    <property type="entry name" value="Trimeric LpxA-like enzymes"/>
    <property type="match status" value="1"/>
</dbReference>
<organism evidence="2 3">
    <name type="scientific">Pseudooceanicola nitratireducens</name>
    <dbReference type="NCBI Taxonomy" id="517719"/>
    <lineage>
        <taxon>Bacteria</taxon>
        <taxon>Pseudomonadati</taxon>
        <taxon>Pseudomonadota</taxon>
        <taxon>Alphaproteobacteria</taxon>
        <taxon>Rhodobacterales</taxon>
        <taxon>Paracoccaceae</taxon>
        <taxon>Pseudooceanicola</taxon>
    </lineage>
</organism>